<reference evidence="5" key="1">
    <citation type="journal article" date="2021" name="Mol. Ecol. Resour.">
        <title>Apolygus lucorum genome provides insights into omnivorousness and mesophyll feeding.</title>
        <authorList>
            <person name="Liu Y."/>
            <person name="Liu H."/>
            <person name="Wang H."/>
            <person name="Huang T."/>
            <person name="Liu B."/>
            <person name="Yang B."/>
            <person name="Yin L."/>
            <person name="Li B."/>
            <person name="Zhang Y."/>
            <person name="Zhang S."/>
            <person name="Jiang F."/>
            <person name="Zhang X."/>
            <person name="Ren Y."/>
            <person name="Wang B."/>
            <person name="Wang S."/>
            <person name="Lu Y."/>
            <person name="Wu K."/>
            <person name="Fan W."/>
            <person name="Wang G."/>
        </authorList>
    </citation>
    <scope>NUCLEOTIDE SEQUENCE</scope>
    <source>
        <strain evidence="5">12Hb</strain>
    </source>
</reference>
<dbReference type="SUPFAM" id="SSF47565">
    <property type="entry name" value="Insect pheromone/odorant-binding proteins"/>
    <property type="match status" value="1"/>
</dbReference>
<comment type="caution">
    <text evidence="5">The sequence shown here is derived from an EMBL/GenBank/DDBJ whole genome shotgun (WGS) entry which is preliminary data.</text>
</comment>
<feature type="signal peptide" evidence="4">
    <location>
        <begin position="1"/>
        <end position="18"/>
    </location>
</feature>
<dbReference type="InterPro" id="IPR036728">
    <property type="entry name" value="PBP_GOBP_sf"/>
</dbReference>
<dbReference type="OrthoDB" id="7410140at2759"/>
<dbReference type="Proteomes" id="UP000466442">
    <property type="component" value="Unassembled WGS sequence"/>
</dbReference>
<evidence type="ECO:0000256" key="1">
    <source>
        <dbReference type="ARBA" id="ARBA00004613"/>
    </source>
</evidence>
<dbReference type="GO" id="GO:0005549">
    <property type="term" value="F:odorant binding"/>
    <property type="evidence" value="ECO:0007669"/>
    <property type="project" value="InterPro"/>
</dbReference>
<dbReference type="Gene3D" id="1.10.238.270">
    <property type="match status" value="1"/>
</dbReference>
<dbReference type="InterPro" id="IPR006170">
    <property type="entry name" value="PBP/GOBP"/>
</dbReference>
<comment type="similarity">
    <text evidence="2">Belongs to the PBP/GOBP family.</text>
</comment>
<evidence type="ECO:0000313" key="5">
    <source>
        <dbReference type="EMBL" id="KAF6207245.1"/>
    </source>
</evidence>
<comment type="subcellular location">
    <subcellularLocation>
        <location evidence="1">Secreted</location>
    </subcellularLocation>
</comment>
<dbReference type="CDD" id="cd23992">
    <property type="entry name" value="PBP_GOBP"/>
    <property type="match status" value="1"/>
</dbReference>
<organism evidence="5 6">
    <name type="scientific">Apolygus lucorum</name>
    <name type="common">Small green plant bug</name>
    <name type="synonym">Lygocoris lucorum</name>
    <dbReference type="NCBI Taxonomy" id="248454"/>
    <lineage>
        <taxon>Eukaryota</taxon>
        <taxon>Metazoa</taxon>
        <taxon>Ecdysozoa</taxon>
        <taxon>Arthropoda</taxon>
        <taxon>Hexapoda</taxon>
        <taxon>Insecta</taxon>
        <taxon>Pterygota</taxon>
        <taxon>Neoptera</taxon>
        <taxon>Paraneoptera</taxon>
        <taxon>Hemiptera</taxon>
        <taxon>Heteroptera</taxon>
        <taxon>Panheteroptera</taxon>
        <taxon>Cimicomorpha</taxon>
        <taxon>Miridae</taxon>
        <taxon>Mirini</taxon>
        <taxon>Apolygus</taxon>
    </lineage>
</organism>
<evidence type="ECO:0000256" key="3">
    <source>
        <dbReference type="ARBA" id="ARBA00022525"/>
    </source>
</evidence>
<evidence type="ECO:0000256" key="4">
    <source>
        <dbReference type="SAM" id="SignalP"/>
    </source>
</evidence>
<protein>
    <submittedName>
        <fullName evidence="5">Uncharacterized protein</fullName>
    </submittedName>
</protein>
<dbReference type="Pfam" id="PF01395">
    <property type="entry name" value="PBP_GOBP"/>
    <property type="match status" value="1"/>
</dbReference>
<keyword evidence="3" id="KW-0964">Secreted</keyword>
<dbReference type="PANTHER" id="PTHR21066">
    <property type="entry name" value="ODORANT-BINDING PROTEIN 59A-RELATED"/>
    <property type="match status" value="1"/>
</dbReference>
<dbReference type="EMBL" id="WIXP02000008">
    <property type="protein sequence ID" value="KAF6207245.1"/>
    <property type="molecule type" value="Genomic_DNA"/>
</dbReference>
<gene>
    <name evidence="5" type="ORF">GE061_018486</name>
</gene>
<dbReference type="InterPro" id="IPR052295">
    <property type="entry name" value="Odorant-binding_protein"/>
</dbReference>
<dbReference type="AlphaFoldDB" id="A0A8S9XI33"/>
<name>A0A8S9XI33_APOLU</name>
<sequence length="250" mass="28075">MSGRHSLILVLLAAVTSAEVLTDGDCPKTMPKEMKPLYKCCVVEMDSNKTISDDQKAAVDSCVNTSKSDSDANKHDCMIECIFIKLGYMGEDKTINVDYVLKEMNSLLPEDFHEQTSKSLATCMGKKFSTTECPSEIDGVMACFSTMVLMNCPAKHWTDDEECKATRKFFQKCGDSIGKYQPRRLLWTAQEKTITEDHKPGNYKPESLLWAVQETTIPEDNQPRKPPAWETALDNLTGDNQHMTLEPLTN</sequence>
<accession>A0A8S9XI33</accession>
<keyword evidence="4" id="KW-0732">Signal</keyword>
<feature type="chain" id="PRO_5035728866" evidence="4">
    <location>
        <begin position="19"/>
        <end position="250"/>
    </location>
</feature>
<dbReference type="GO" id="GO:0005576">
    <property type="term" value="C:extracellular region"/>
    <property type="evidence" value="ECO:0007669"/>
    <property type="project" value="UniProtKB-SubCell"/>
</dbReference>
<proteinExistence type="inferred from homology"/>
<dbReference type="PANTHER" id="PTHR21066:SF15">
    <property type="entry name" value="GH25962P-RELATED"/>
    <property type="match status" value="1"/>
</dbReference>
<evidence type="ECO:0000313" key="6">
    <source>
        <dbReference type="Proteomes" id="UP000466442"/>
    </source>
</evidence>
<keyword evidence="6" id="KW-1185">Reference proteome</keyword>
<evidence type="ECO:0000256" key="2">
    <source>
        <dbReference type="ARBA" id="ARBA00008098"/>
    </source>
</evidence>